<reference evidence="2 3" key="1">
    <citation type="journal article" date="2008" name="Nature">
        <title>The genome of the model beetle and pest Tribolium castaneum.</title>
        <authorList>
            <consortium name="Tribolium Genome Sequencing Consortium"/>
            <person name="Richards S."/>
            <person name="Gibbs R.A."/>
            <person name="Weinstock G.M."/>
            <person name="Brown S.J."/>
            <person name="Denell R."/>
            <person name="Beeman R.W."/>
            <person name="Gibbs R."/>
            <person name="Beeman R.W."/>
            <person name="Brown S.J."/>
            <person name="Bucher G."/>
            <person name="Friedrich M."/>
            <person name="Grimmelikhuijzen C.J."/>
            <person name="Klingler M."/>
            <person name="Lorenzen M."/>
            <person name="Richards S."/>
            <person name="Roth S."/>
            <person name="Schroder R."/>
            <person name="Tautz D."/>
            <person name="Zdobnov E.M."/>
            <person name="Muzny D."/>
            <person name="Gibbs R.A."/>
            <person name="Weinstock G.M."/>
            <person name="Attaway T."/>
            <person name="Bell S."/>
            <person name="Buhay C.J."/>
            <person name="Chandrabose M.N."/>
            <person name="Chavez D."/>
            <person name="Clerk-Blankenburg K.P."/>
            <person name="Cree A."/>
            <person name="Dao M."/>
            <person name="Davis C."/>
            <person name="Chacko J."/>
            <person name="Dinh H."/>
            <person name="Dugan-Rocha S."/>
            <person name="Fowler G."/>
            <person name="Garner T.T."/>
            <person name="Garnes J."/>
            <person name="Gnirke A."/>
            <person name="Hawes A."/>
            <person name="Hernandez J."/>
            <person name="Hines S."/>
            <person name="Holder M."/>
            <person name="Hume J."/>
            <person name="Jhangiani S.N."/>
            <person name="Joshi V."/>
            <person name="Khan Z.M."/>
            <person name="Jackson L."/>
            <person name="Kovar C."/>
            <person name="Kowis A."/>
            <person name="Lee S."/>
            <person name="Lewis L.R."/>
            <person name="Margolis J."/>
            <person name="Morgan M."/>
            <person name="Nazareth L.V."/>
            <person name="Nguyen N."/>
            <person name="Okwuonu G."/>
            <person name="Parker D."/>
            <person name="Richards S."/>
            <person name="Ruiz S.J."/>
            <person name="Santibanez J."/>
            <person name="Savard J."/>
            <person name="Scherer S.E."/>
            <person name="Schneider B."/>
            <person name="Sodergren E."/>
            <person name="Tautz D."/>
            <person name="Vattahil S."/>
            <person name="Villasana D."/>
            <person name="White C.S."/>
            <person name="Wright R."/>
            <person name="Park Y."/>
            <person name="Beeman R.W."/>
            <person name="Lord J."/>
            <person name="Oppert B."/>
            <person name="Lorenzen M."/>
            <person name="Brown S."/>
            <person name="Wang L."/>
            <person name="Savard J."/>
            <person name="Tautz D."/>
            <person name="Richards S."/>
            <person name="Weinstock G."/>
            <person name="Gibbs R.A."/>
            <person name="Liu Y."/>
            <person name="Worley K."/>
            <person name="Weinstock G."/>
            <person name="Elsik C.G."/>
            <person name="Reese J.T."/>
            <person name="Elhaik E."/>
            <person name="Landan G."/>
            <person name="Graur D."/>
            <person name="Arensburger P."/>
            <person name="Atkinson P."/>
            <person name="Beeman R.W."/>
            <person name="Beidler J."/>
            <person name="Brown S.J."/>
            <person name="Demuth J.P."/>
            <person name="Drury D.W."/>
            <person name="Du Y.Z."/>
            <person name="Fujiwara H."/>
            <person name="Lorenzen M."/>
            <person name="Maselli V."/>
            <person name="Osanai M."/>
            <person name="Park Y."/>
            <person name="Robertson H.M."/>
            <person name="Tu Z."/>
            <person name="Wang J.J."/>
            <person name="Wang S."/>
            <person name="Richards S."/>
            <person name="Song H."/>
            <person name="Zhang L."/>
            <person name="Sodergren E."/>
            <person name="Werner D."/>
            <person name="Stanke M."/>
            <person name="Morgenstern B."/>
            <person name="Solovyev V."/>
            <person name="Kosarev P."/>
            <person name="Brown G."/>
            <person name="Chen H.C."/>
            <person name="Ermolaeva O."/>
            <person name="Hlavina W."/>
            <person name="Kapustin Y."/>
            <person name="Kiryutin B."/>
            <person name="Kitts P."/>
            <person name="Maglott D."/>
            <person name="Pruitt K."/>
            <person name="Sapojnikov V."/>
            <person name="Souvorov A."/>
            <person name="Mackey A.J."/>
            <person name="Waterhouse R.M."/>
            <person name="Wyder S."/>
            <person name="Zdobnov E.M."/>
            <person name="Zdobnov E.M."/>
            <person name="Wyder S."/>
            <person name="Kriventseva E.V."/>
            <person name="Kadowaki T."/>
            <person name="Bork P."/>
            <person name="Aranda M."/>
            <person name="Bao R."/>
            <person name="Beermann A."/>
            <person name="Berns N."/>
            <person name="Bolognesi R."/>
            <person name="Bonneton F."/>
            <person name="Bopp D."/>
            <person name="Brown S.J."/>
            <person name="Bucher G."/>
            <person name="Butts T."/>
            <person name="Chaumot A."/>
            <person name="Denell R.E."/>
            <person name="Ferrier D.E."/>
            <person name="Friedrich M."/>
            <person name="Gordon C.M."/>
            <person name="Jindra M."/>
            <person name="Klingler M."/>
            <person name="Lan Q."/>
            <person name="Lattorff H.M."/>
            <person name="Laudet V."/>
            <person name="von Levetsow C."/>
            <person name="Liu Z."/>
            <person name="Lutz R."/>
            <person name="Lynch J.A."/>
            <person name="da Fonseca R.N."/>
            <person name="Posnien N."/>
            <person name="Reuter R."/>
            <person name="Roth S."/>
            <person name="Savard J."/>
            <person name="Schinko J.B."/>
            <person name="Schmitt C."/>
            <person name="Schoppmeier M."/>
            <person name="Schroder R."/>
            <person name="Shippy T.D."/>
            <person name="Simonnet F."/>
            <person name="Marques-Souza H."/>
            <person name="Tautz D."/>
            <person name="Tomoyasu Y."/>
            <person name="Trauner J."/>
            <person name="Van der Zee M."/>
            <person name="Vervoort M."/>
            <person name="Wittkopp N."/>
            <person name="Wimmer E.A."/>
            <person name="Yang X."/>
            <person name="Jones A.K."/>
            <person name="Sattelle D.B."/>
            <person name="Ebert P.R."/>
            <person name="Nelson D."/>
            <person name="Scott J.G."/>
            <person name="Beeman R.W."/>
            <person name="Muthukrishnan S."/>
            <person name="Kramer K.J."/>
            <person name="Arakane Y."/>
            <person name="Beeman R.W."/>
            <person name="Zhu Q."/>
            <person name="Hogenkamp D."/>
            <person name="Dixit R."/>
            <person name="Oppert B."/>
            <person name="Jiang H."/>
            <person name="Zou Z."/>
            <person name="Marshall J."/>
            <person name="Elpidina E."/>
            <person name="Vinokurov K."/>
            <person name="Oppert C."/>
            <person name="Zou Z."/>
            <person name="Evans J."/>
            <person name="Lu Z."/>
            <person name="Zhao P."/>
            <person name="Sumathipala N."/>
            <person name="Altincicek B."/>
            <person name="Vilcinskas A."/>
            <person name="Williams M."/>
            <person name="Hultmark D."/>
            <person name="Hetru C."/>
            <person name="Jiang H."/>
            <person name="Grimmelikhuijzen C.J."/>
            <person name="Hauser F."/>
            <person name="Cazzamali G."/>
            <person name="Williamson M."/>
            <person name="Park Y."/>
            <person name="Li B."/>
            <person name="Tanaka Y."/>
            <person name="Predel R."/>
            <person name="Neupert S."/>
            <person name="Schachtner J."/>
            <person name="Verleyen P."/>
            <person name="Raible F."/>
            <person name="Bork P."/>
            <person name="Friedrich M."/>
            <person name="Walden K.K."/>
            <person name="Robertson H.M."/>
            <person name="Angeli S."/>
            <person name="Foret S."/>
            <person name="Bucher G."/>
            <person name="Schuetz S."/>
            <person name="Maleszka R."/>
            <person name="Wimmer E.A."/>
            <person name="Beeman R.W."/>
            <person name="Lorenzen M."/>
            <person name="Tomoyasu Y."/>
            <person name="Miller S.C."/>
            <person name="Grossmann D."/>
            <person name="Bucher G."/>
        </authorList>
    </citation>
    <scope>NUCLEOTIDE SEQUENCE [LARGE SCALE GENOMIC DNA]</scope>
    <source>
        <strain evidence="2 3">Georgia GA2</strain>
    </source>
</reference>
<dbReference type="InterPro" id="IPR001251">
    <property type="entry name" value="CRAL-TRIO_dom"/>
</dbReference>
<dbReference type="PANTHER" id="PTHR10174:SF120">
    <property type="entry name" value="CELLULAR RETINALDEHYDE BINDING PROTEIN"/>
    <property type="match status" value="1"/>
</dbReference>
<dbReference type="Gene3D" id="1.20.5.1200">
    <property type="entry name" value="Alpha-tocopherol transfer"/>
    <property type="match status" value="1"/>
</dbReference>
<dbReference type="EMBL" id="KQ971328">
    <property type="protein sequence ID" value="KYB28390.1"/>
    <property type="molecule type" value="Genomic_DNA"/>
</dbReference>
<dbReference type="CDD" id="cd00170">
    <property type="entry name" value="SEC14"/>
    <property type="match status" value="1"/>
</dbReference>
<evidence type="ECO:0000313" key="2">
    <source>
        <dbReference type="EMBL" id="KYB28390.1"/>
    </source>
</evidence>
<protein>
    <submittedName>
        <fullName evidence="2">Retinaldehyde-binding protein 1-like Protein</fullName>
    </submittedName>
</protein>
<dbReference type="InterPro" id="IPR036865">
    <property type="entry name" value="CRAL-TRIO_dom_sf"/>
</dbReference>
<gene>
    <name evidence="2" type="primary">AUGUSTUS-3.0.2_31061</name>
    <name evidence="2" type="ORF">TcasGA2_TC031061</name>
</gene>
<name>A0A139WK97_TRICA</name>
<dbReference type="AlphaFoldDB" id="A0A139WK97"/>
<dbReference type="GO" id="GO:1902936">
    <property type="term" value="F:phosphatidylinositol bisphosphate binding"/>
    <property type="evidence" value="ECO:0000318"/>
    <property type="project" value="GO_Central"/>
</dbReference>
<dbReference type="InParanoid" id="A0A139WK97"/>
<dbReference type="InterPro" id="IPR036273">
    <property type="entry name" value="CRAL/TRIO_N_dom_sf"/>
</dbReference>
<dbReference type="InterPro" id="IPR011074">
    <property type="entry name" value="CRAL/TRIO_N_dom"/>
</dbReference>
<feature type="domain" description="CRAL-TRIO" evidence="1">
    <location>
        <begin position="113"/>
        <end position="278"/>
    </location>
</feature>
<dbReference type="FunCoup" id="A0A139WK97">
    <property type="interactions" value="44"/>
</dbReference>
<proteinExistence type="predicted"/>
<keyword evidence="3" id="KW-1185">Reference proteome</keyword>
<dbReference type="PRINTS" id="PR00180">
    <property type="entry name" value="CRETINALDHBP"/>
</dbReference>
<dbReference type="SMART" id="SM00516">
    <property type="entry name" value="SEC14"/>
    <property type="match status" value="1"/>
</dbReference>
<evidence type="ECO:0000313" key="3">
    <source>
        <dbReference type="Proteomes" id="UP000007266"/>
    </source>
</evidence>
<reference evidence="2 3" key="2">
    <citation type="journal article" date="2010" name="Nucleic Acids Res.">
        <title>BeetleBase in 2010: revisions to provide comprehensive genomic information for Tribolium castaneum.</title>
        <authorList>
            <person name="Kim H.S."/>
            <person name="Murphy T."/>
            <person name="Xia J."/>
            <person name="Caragea D."/>
            <person name="Park Y."/>
            <person name="Beeman R.W."/>
            <person name="Lorenzen M.D."/>
            <person name="Butcher S."/>
            <person name="Manak J.R."/>
            <person name="Brown S.J."/>
        </authorList>
    </citation>
    <scope>GENOME REANNOTATION</scope>
    <source>
        <strain evidence="2 3">Georgia GA2</strain>
    </source>
</reference>
<accession>A0A139WK97</accession>
<dbReference type="PANTHER" id="PTHR10174">
    <property type="entry name" value="ALPHA-TOCOPHEROL TRANSFER PROTEIN-RELATED"/>
    <property type="match status" value="1"/>
</dbReference>
<dbReference type="PROSITE" id="PS50191">
    <property type="entry name" value="CRAL_TRIO"/>
    <property type="match status" value="1"/>
</dbReference>
<dbReference type="SMART" id="SM01100">
    <property type="entry name" value="CRAL_TRIO_N"/>
    <property type="match status" value="1"/>
</dbReference>
<sequence>MSGTHLIMPNPWSDKNTALVEKQLVYKDQEEFANQLMKIAGNELREDEKTRKQCLEQLREWIRKNQDIENCRTDDRFLLRFLRVKKYSIHMAEQTLLKYLNFRKRFKEFMYGLDHLKSPLISNGYIFVSPFRDANGRRVIIYNVSKVDPHQFTGTDVGLAHAITYETLLADEDNQIAGVNHVCDADGLSAAFLTLWSITEFATIIRWGEQSLPMRHKEINLLNFPSALKYVYDFVHSTIKSEKLKNRIMIHGSLTDLHNKVDKKCLPLELGGVMPAKEMAELWKKELAAKRELLLSYDAMNLLSDRGIICRRNLPNEDNTGIHGSLTELHNKVDKRCLPLELGGVMPAKEMAELWKKELAAKRELLLSYDAMNLLSDRGIICRRNLPNEDNTGFHGSLTELHNKVDKRCLPLELGGVMPAKEMAELWKKELAAKRELLLSYDAMNLLSDRGIICRRNLPNEDNTGVGSLPGSFRKLEVD</sequence>
<dbReference type="Gene3D" id="3.40.525.10">
    <property type="entry name" value="CRAL-TRIO lipid binding domain"/>
    <property type="match status" value="1"/>
</dbReference>
<dbReference type="SUPFAM" id="SSF46938">
    <property type="entry name" value="CRAL/TRIO N-terminal domain"/>
    <property type="match status" value="1"/>
</dbReference>
<dbReference type="Gene3D" id="1.10.8.20">
    <property type="entry name" value="N-terminal domain of phosphatidylinositol transfer protein sec14p"/>
    <property type="match status" value="1"/>
</dbReference>
<dbReference type="SUPFAM" id="SSF52087">
    <property type="entry name" value="CRAL/TRIO domain"/>
    <property type="match status" value="3"/>
</dbReference>
<dbReference type="Pfam" id="PF00650">
    <property type="entry name" value="CRAL_TRIO"/>
    <property type="match status" value="1"/>
</dbReference>
<evidence type="ECO:0000259" key="1">
    <source>
        <dbReference type="PROSITE" id="PS50191"/>
    </source>
</evidence>
<dbReference type="Proteomes" id="UP000007266">
    <property type="component" value="Linkage group 3"/>
</dbReference>
<organism evidence="2 3">
    <name type="scientific">Tribolium castaneum</name>
    <name type="common">Red flour beetle</name>
    <dbReference type="NCBI Taxonomy" id="7070"/>
    <lineage>
        <taxon>Eukaryota</taxon>
        <taxon>Metazoa</taxon>
        <taxon>Ecdysozoa</taxon>
        <taxon>Arthropoda</taxon>
        <taxon>Hexapoda</taxon>
        <taxon>Insecta</taxon>
        <taxon>Pterygota</taxon>
        <taxon>Neoptera</taxon>
        <taxon>Endopterygota</taxon>
        <taxon>Coleoptera</taxon>
        <taxon>Polyphaga</taxon>
        <taxon>Cucujiformia</taxon>
        <taxon>Tenebrionidae</taxon>
        <taxon>Tenebrionidae incertae sedis</taxon>
        <taxon>Tribolium</taxon>
    </lineage>
</organism>